<gene>
    <name evidence="4" type="ORF">BJX68DRAFT_94769</name>
</gene>
<dbReference type="Gene3D" id="3.40.50.1580">
    <property type="entry name" value="Nucleoside phosphorylase domain"/>
    <property type="match status" value="1"/>
</dbReference>
<dbReference type="PANTHER" id="PTHR46082">
    <property type="entry name" value="ATP/GTP-BINDING PROTEIN-RELATED"/>
    <property type="match status" value="1"/>
</dbReference>
<dbReference type="EMBL" id="JBFXLR010000022">
    <property type="protein sequence ID" value="KAL2849694.1"/>
    <property type="molecule type" value="Genomic_DNA"/>
</dbReference>
<accession>A0ABR4KBQ1</accession>
<dbReference type="GeneID" id="98165225"/>
<dbReference type="InterPro" id="IPR035994">
    <property type="entry name" value="Nucleoside_phosphorylase_sf"/>
</dbReference>
<dbReference type="SUPFAM" id="SSF53167">
    <property type="entry name" value="Purine and uridine phosphorylases"/>
    <property type="match status" value="1"/>
</dbReference>
<dbReference type="InterPro" id="IPR053137">
    <property type="entry name" value="NLR-like"/>
</dbReference>
<dbReference type="RefSeq" id="XP_070898919.1">
    <property type="nucleotide sequence ID" value="XM_071050061.1"/>
</dbReference>
<comment type="caution">
    <text evidence="4">The sequence shown here is derived from an EMBL/GenBank/DDBJ whole genome shotgun (WGS) entry which is preliminary data.</text>
</comment>
<evidence type="ECO:0000259" key="2">
    <source>
        <dbReference type="Pfam" id="PF01048"/>
    </source>
</evidence>
<proteinExistence type="predicted"/>
<organism evidence="4 5">
    <name type="scientific">Aspergillus pseudodeflectus</name>
    <dbReference type="NCBI Taxonomy" id="176178"/>
    <lineage>
        <taxon>Eukaryota</taxon>
        <taxon>Fungi</taxon>
        <taxon>Dikarya</taxon>
        <taxon>Ascomycota</taxon>
        <taxon>Pezizomycotina</taxon>
        <taxon>Eurotiomycetes</taxon>
        <taxon>Eurotiomycetidae</taxon>
        <taxon>Eurotiales</taxon>
        <taxon>Aspergillaceae</taxon>
        <taxon>Aspergillus</taxon>
        <taxon>Aspergillus subgen. Nidulantes</taxon>
    </lineage>
</organism>
<dbReference type="Proteomes" id="UP001610444">
    <property type="component" value="Unassembled WGS sequence"/>
</dbReference>
<evidence type="ECO:0008006" key="6">
    <source>
        <dbReference type="Google" id="ProtNLM"/>
    </source>
</evidence>
<dbReference type="Pfam" id="PF24476">
    <property type="entry name" value="DUF7580"/>
    <property type="match status" value="1"/>
</dbReference>
<feature type="region of interest" description="Disordered" evidence="1">
    <location>
        <begin position="379"/>
        <end position="400"/>
    </location>
</feature>
<feature type="compositionally biased region" description="Basic and acidic residues" evidence="1">
    <location>
        <begin position="388"/>
        <end position="399"/>
    </location>
</feature>
<feature type="domain" description="DUF7580" evidence="3">
    <location>
        <begin position="594"/>
        <end position="944"/>
    </location>
</feature>
<evidence type="ECO:0000256" key="1">
    <source>
        <dbReference type="SAM" id="MobiDB-lite"/>
    </source>
</evidence>
<dbReference type="InterPro" id="IPR000845">
    <property type="entry name" value="Nucleoside_phosphorylase_d"/>
</dbReference>
<evidence type="ECO:0000259" key="3">
    <source>
        <dbReference type="Pfam" id="PF24476"/>
    </source>
</evidence>
<dbReference type="InterPro" id="IPR056002">
    <property type="entry name" value="DUF7580"/>
</dbReference>
<feature type="domain" description="Nucleoside phosphorylase" evidence="2">
    <location>
        <begin position="23"/>
        <end position="318"/>
    </location>
</feature>
<keyword evidence="5" id="KW-1185">Reference proteome</keyword>
<sequence>MTGLPHDSTARPPEPRGRRDFEIAIICALGLESDAVEILFDHHHRDFGKAPGDPNSYRTGRVANHNVVLVYMPQMGKGPAAAVSAHLLSSFERIKLALIVGVCGGVPEGSHGDIFLGDVVISDKIANYDYGRRLPDGFMSKESAWTPNFQVTSFLRRLRGWKGRQDLKKRTNHHHGVLRAMDSTYHHPTSHGDRLFERSYRHKHHALQSCMACNADQACKAAQDATCDELQCNLKHCIMRSRPDLRITGTTQDPTTAIHFGCVASGDTIMKSGEDRDAIARQHAAIGFEMEGAGVCSSLQCIVVKGVCDYADSHKDKLWQPFAAGIAAACMKAILEEWIPNSGCPTQEALPSEAFQAPSCPPPINIDTDLLSGNRHVPTSCGGFSGREPPEQGKSRDVSEAEDDSWLSDACALLQELHGTDGCFKQTSLVFRQCRKSLPRDTDVRRILKTQRAKFRTTIETLLSQATGSPDDAQSMVVDSQHKGWQSKDIRNSIYSHLGSGCELGLKIIMDIQQKLSIAEGSAKRLYKGKEINKQDTGAMNNSDILKASLEDLGSLIRVFSSAVPSHEQPNLRNEPTKPTSKILARTVEHFGIVQQAANSLYNALGKSCSEHTLHNVHLSLQPRLNGAFTQVEFSVGFSGPDMGSSRARSESIWINVESVIKSTASNTEVSSRSYLVSETAAVKHTNTEARNSRPNKRKRVTFKPISEPISSSLLGMAELNVPNLFLQQNLCTVVQRQLYKQISIYNNCIGILGDGTMCRHLVYMKQHAEKEAASSSLSELILLSKRHSAKSLGQYDRVRLARYLATAVLYYHTTPWLNGTWKSEDVYFFGNADGGSLFRSSDALPYISACVQATSPVAKRPPLSVYDLIIRNPVVFSLGVILLELAYQTPFDDLKHEVDITRGTLPLANYFAAKRLAEDVNVHISASFKRIVKQCIDCDFGHDTDFQSPALQNVFNSQVIGGLEELEKKLQRLQLDD</sequence>
<dbReference type="Pfam" id="PF01048">
    <property type="entry name" value="PNP_UDP_1"/>
    <property type="match status" value="1"/>
</dbReference>
<reference evidence="4 5" key="1">
    <citation type="submission" date="2024-07" db="EMBL/GenBank/DDBJ databases">
        <title>Section-level genome sequencing and comparative genomics of Aspergillus sections Usti and Cavernicolus.</title>
        <authorList>
            <consortium name="Lawrence Berkeley National Laboratory"/>
            <person name="Nybo J.L."/>
            <person name="Vesth T.C."/>
            <person name="Theobald S."/>
            <person name="Frisvad J.C."/>
            <person name="Larsen T.O."/>
            <person name="Kjaerboelling I."/>
            <person name="Rothschild-Mancinelli K."/>
            <person name="Lyhne E.K."/>
            <person name="Kogle M.E."/>
            <person name="Barry K."/>
            <person name="Clum A."/>
            <person name="Na H."/>
            <person name="Ledsgaard L."/>
            <person name="Lin J."/>
            <person name="Lipzen A."/>
            <person name="Kuo A."/>
            <person name="Riley R."/>
            <person name="Mondo S."/>
            <person name="LaButti K."/>
            <person name="Haridas S."/>
            <person name="Pangalinan J."/>
            <person name="Salamov A.A."/>
            <person name="Simmons B.A."/>
            <person name="Magnuson J.K."/>
            <person name="Chen J."/>
            <person name="Drula E."/>
            <person name="Henrissat B."/>
            <person name="Wiebenga A."/>
            <person name="Lubbers R.J."/>
            <person name="Gomes A.C."/>
            <person name="Macurrencykelacurrency M.R."/>
            <person name="Stajich J."/>
            <person name="Grigoriev I.V."/>
            <person name="Mortensen U.H."/>
            <person name="De vries R.P."/>
            <person name="Baker S.E."/>
            <person name="Andersen M.R."/>
        </authorList>
    </citation>
    <scope>NUCLEOTIDE SEQUENCE [LARGE SCALE GENOMIC DNA]</scope>
    <source>
        <strain evidence="4 5">CBS 756.74</strain>
    </source>
</reference>
<protein>
    <recommendedName>
        <fullName evidence="6">Nucleoside phosphorylase domain-containing protein</fullName>
    </recommendedName>
</protein>
<dbReference type="PANTHER" id="PTHR46082:SF6">
    <property type="entry name" value="AAA+ ATPASE DOMAIN-CONTAINING PROTEIN-RELATED"/>
    <property type="match status" value="1"/>
</dbReference>
<evidence type="ECO:0000313" key="5">
    <source>
        <dbReference type="Proteomes" id="UP001610444"/>
    </source>
</evidence>
<name>A0ABR4KBQ1_9EURO</name>
<evidence type="ECO:0000313" key="4">
    <source>
        <dbReference type="EMBL" id="KAL2849694.1"/>
    </source>
</evidence>